<dbReference type="GO" id="GO:0052691">
    <property type="term" value="F:UDP-arabinopyranose mutase activity"/>
    <property type="evidence" value="ECO:0007669"/>
    <property type="project" value="TreeGrafter"/>
</dbReference>
<dbReference type="InterPro" id="IPR029044">
    <property type="entry name" value="Nucleotide-diphossugar_trans"/>
</dbReference>
<gene>
    <name evidence="3" type="ORF">A2V80_02925</name>
</gene>
<name>A0A1F7XAZ0_9BACT</name>
<keyword evidence="2" id="KW-0333">Golgi apparatus</keyword>
<dbReference type="GO" id="GO:0005829">
    <property type="term" value="C:cytosol"/>
    <property type="evidence" value="ECO:0007669"/>
    <property type="project" value="TreeGrafter"/>
</dbReference>
<comment type="subcellular location">
    <subcellularLocation>
        <location evidence="1">Golgi apparatus</location>
    </subcellularLocation>
</comment>
<evidence type="ECO:0000256" key="2">
    <source>
        <dbReference type="ARBA" id="ARBA00023034"/>
    </source>
</evidence>
<comment type="caution">
    <text evidence="3">The sequence shown here is derived from an EMBL/GenBank/DDBJ whole genome shotgun (WGS) entry which is preliminary data.</text>
</comment>
<dbReference type="PANTHER" id="PTHR31682:SF44">
    <property type="entry name" value="UDP-ARABINOPYRANOSE MUTASE 3"/>
    <property type="match status" value="1"/>
</dbReference>
<dbReference type="PANTHER" id="PTHR31682">
    <property type="entry name" value="UDP-ARABINOSE MUTASE"/>
    <property type="match status" value="1"/>
</dbReference>
<dbReference type="EMBL" id="MGFU01000043">
    <property type="protein sequence ID" value="OGM12190.1"/>
    <property type="molecule type" value="Genomic_DNA"/>
</dbReference>
<sequence>MNHKTNYSSVFLIIPTIRNLDFLQSWGDEFRDCQIVIVEDHVKKEIRAPDVACRAIHHFSWTDIEHEFGKSEWIFPRKNAGIRSYGFWKSYQMGADVIITIDDDCYPSEKVFVKKHVDNLSFKAASNWFTTYPNPDWIYTRGIPYSVRKKIPIKVSHGLWSGAIDLDAKTEVKLIKLLNEKPYPPIRQIIPFGYYYPMCSMNLAFRREVTPLMFFPMMGRDPRGKEWGYDRYDDIWAGIFSKKIMDHLAWGVVNGSPFVKHMKTSHPRSNFKRESAGMKMNEILWKEVNEVRLTEKTALLCYIELANNIRFPRGNYFKKLREAMIIWSRLFML</sequence>
<dbReference type="AlphaFoldDB" id="A0A1F7XAZ0"/>
<dbReference type="SUPFAM" id="SSF53448">
    <property type="entry name" value="Nucleotide-diphospho-sugar transferases"/>
    <property type="match status" value="1"/>
</dbReference>
<evidence type="ECO:0008006" key="5">
    <source>
        <dbReference type="Google" id="ProtNLM"/>
    </source>
</evidence>
<protein>
    <recommendedName>
        <fullName evidence="5">Glycosyltransferase 2-like domain-containing protein</fullName>
    </recommendedName>
</protein>
<dbReference type="GO" id="GO:0033356">
    <property type="term" value="P:UDP-L-arabinose metabolic process"/>
    <property type="evidence" value="ECO:0007669"/>
    <property type="project" value="TreeGrafter"/>
</dbReference>
<evidence type="ECO:0000313" key="3">
    <source>
        <dbReference type="EMBL" id="OGM12190.1"/>
    </source>
</evidence>
<reference evidence="3 4" key="1">
    <citation type="journal article" date="2016" name="Nat. Commun.">
        <title>Thousands of microbial genomes shed light on interconnected biogeochemical processes in an aquifer system.</title>
        <authorList>
            <person name="Anantharaman K."/>
            <person name="Brown C.T."/>
            <person name="Hug L.A."/>
            <person name="Sharon I."/>
            <person name="Castelle C.J."/>
            <person name="Probst A.J."/>
            <person name="Thomas B.C."/>
            <person name="Singh A."/>
            <person name="Wilkins M.J."/>
            <person name="Karaoz U."/>
            <person name="Brodie E.L."/>
            <person name="Williams K.H."/>
            <person name="Hubbard S.S."/>
            <person name="Banfield J.F."/>
        </authorList>
    </citation>
    <scope>NUCLEOTIDE SEQUENCE [LARGE SCALE GENOMIC DNA]</scope>
</reference>
<dbReference type="Proteomes" id="UP000179013">
    <property type="component" value="Unassembled WGS sequence"/>
</dbReference>
<dbReference type="Pfam" id="PF03214">
    <property type="entry name" value="RGP"/>
    <property type="match status" value="1"/>
</dbReference>
<dbReference type="InterPro" id="IPR037595">
    <property type="entry name" value="RGP_fam"/>
</dbReference>
<accession>A0A1F7XAZ0</accession>
<organism evidence="3 4">
    <name type="scientific">Candidatus Woesebacteria bacterium RBG_16_39_8b</name>
    <dbReference type="NCBI Taxonomy" id="1802482"/>
    <lineage>
        <taxon>Bacteria</taxon>
        <taxon>Candidatus Woeseibacteriota</taxon>
    </lineage>
</organism>
<evidence type="ECO:0000313" key="4">
    <source>
        <dbReference type="Proteomes" id="UP000179013"/>
    </source>
</evidence>
<evidence type="ECO:0000256" key="1">
    <source>
        <dbReference type="ARBA" id="ARBA00004555"/>
    </source>
</evidence>
<proteinExistence type="predicted"/>